<dbReference type="PANTHER" id="PTHR13355:SF9">
    <property type="entry name" value="ACETYLTRANSFERASE BSU40680-RELATED"/>
    <property type="match status" value="1"/>
</dbReference>
<evidence type="ECO:0000313" key="2">
    <source>
        <dbReference type="EMBL" id="REK77070.1"/>
    </source>
</evidence>
<evidence type="ECO:0000313" key="3">
    <source>
        <dbReference type="Proteomes" id="UP000261905"/>
    </source>
</evidence>
<dbReference type="GO" id="GO:0004343">
    <property type="term" value="F:glucosamine 6-phosphate N-acetyltransferase activity"/>
    <property type="evidence" value="ECO:0007669"/>
    <property type="project" value="TreeGrafter"/>
</dbReference>
<dbReference type="Proteomes" id="UP000261905">
    <property type="component" value="Unassembled WGS sequence"/>
</dbReference>
<dbReference type="OrthoDB" id="9796171at2"/>
<dbReference type="EMBL" id="QUBQ01000001">
    <property type="protein sequence ID" value="REK77070.1"/>
    <property type="molecule type" value="Genomic_DNA"/>
</dbReference>
<dbReference type="RefSeq" id="WP_116044429.1">
    <property type="nucleotide sequence ID" value="NZ_QUBQ01000001.1"/>
</dbReference>
<name>A0A371PLI7_9BACL</name>
<dbReference type="PANTHER" id="PTHR13355">
    <property type="entry name" value="GLUCOSAMINE 6-PHOSPHATE N-ACETYLTRANSFERASE"/>
    <property type="match status" value="1"/>
</dbReference>
<dbReference type="InterPro" id="IPR016181">
    <property type="entry name" value="Acyl_CoA_acyltransferase"/>
</dbReference>
<proteinExistence type="predicted"/>
<dbReference type="InterPro" id="IPR000182">
    <property type="entry name" value="GNAT_dom"/>
</dbReference>
<feature type="domain" description="N-acetyltransferase" evidence="1">
    <location>
        <begin position="3"/>
        <end position="141"/>
    </location>
</feature>
<organism evidence="2 3">
    <name type="scientific">Paenibacillus paeoniae</name>
    <dbReference type="NCBI Taxonomy" id="2292705"/>
    <lineage>
        <taxon>Bacteria</taxon>
        <taxon>Bacillati</taxon>
        <taxon>Bacillota</taxon>
        <taxon>Bacilli</taxon>
        <taxon>Bacillales</taxon>
        <taxon>Paenibacillaceae</taxon>
        <taxon>Paenibacillus</taxon>
    </lineage>
</organism>
<dbReference type="AlphaFoldDB" id="A0A371PLI7"/>
<dbReference type="SUPFAM" id="SSF55729">
    <property type="entry name" value="Acyl-CoA N-acyltransferases (Nat)"/>
    <property type="match status" value="1"/>
</dbReference>
<dbReference type="CDD" id="cd04301">
    <property type="entry name" value="NAT_SF"/>
    <property type="match status" value="1"/>
</dbReference>
<dbReference type="Gene3D" id="3.40.630.30">
    <property type="match status" value="1"/>
</dbReference>
<accession>A0A371PLI7</accession>
<reference evidence="2 3" key="1">
    <citation type="submission" date="2018-08" db="EMBL/GenBank/DDBJ databases">
        <title>Paenibacillus sp. M4BSY-1, whole genome shotgun sequence.</title>
        <authorList>
            <person name="Tuo L."/>
        </authorList>
    </citation>
    <scope>NUCLEOTIDE SEQUENCE [LARGE SCALE GENOMIC DNA]</scope>
    <source>
        <strain evidence="2 3">M4BSY-1</strain>
    </source>
</reference>
<dbReference type="PROSITE" id="PS51186">
    <property type="entry name" value="GNAT"/>
    <property type="match status" value="1"/>
</dbReference>
<dbReference type="InterPro" id="IPR039143">
    <property type="entry name" value="GNPNAT1-like"/>
</dbReference>
<dbReference type="Pfam" id="PF13673">
    <property type="entry name" value="Acetyltransf_10"/>
    <property type="match status" value="1"/>
</dbReference>
<sequence>MLTSERVESKEQLDEAYRIRMEVFVNEQGVSPEAEIDEHEEEAIHVLVKYNGKAAGAGRIRVVEGVAKLERICVLAPYRKHKIGAAIMAELEEVAREADLTKAKLHAQTQAAGFYEKQGYSADSDVFMEEGIPHIRMIKKL</sequence>
<gene>
    <name evidence="2" type="ORF">DX130_08705</name>
</gene>
<keyword evidence="2" id="KW-0808">Transferase</keyword>
<protein>
    <submittedName>
        <fullName evidence="2">GNAT family N-acetyltransferase</fullName>
    </submittedName>
</protein>
<evidence type="ECO:0000259" key="1">
    <source>
        <dbReference type="PROSITE" id="PS51186"/>
    </source>
</evidence>
<keyword evidence="3" id="KW-1185">Reference proteome</keyword>
<comment type="caution">
    <text evidence="2">The sequence shown here is derived from an EMBL/GenBank/DDBJ whole genome shotgun (WGS) entry which is preliminary data.</text>
</comment>